<dbReference type="GO" id="GO:0006508">
    <property type="term" value="P:proteolysis"/>
    <property type="evidence" value="ECO:0007669"/>
    <property type="project" value="UniProtKB-KW"/>
</dbReference>
<dbReference type="SUPFAM" id="SSF53163">
    <property type="entry name" value="HybD-like"/>
    <property type="match status" value="1"/>
</dbReference>
<dbReference type="InterPro" id="IPR023430">
    <property type="entry name" value="Pept_HybD-like_dom_sf"/>
</dbReference>
<name>A0A841T4S0_9BACL</name>
<dbReference type="EMBL" id="JACJVQ010000025">
    <property type="protein sequence ID" value="MBB6637846.1"/>
    <property type="molecule type" value="Genomic_DNA"/>
</dbReference>
<proteinExistence type="predicted"/>
<organism evidence="1 2">
    <name type="scientific">Cohnella thailandensis</name>
    <dbReference type="NCBI Taxonomy" id="557557"/>
    <lineage>
        <taxon>Bacteria</taxon>
        <taxon>Bacillati</taxon>
        <taxon>Bacillota</taxon>
        <taxon>Bacilli</taxon>
        <taxon>Bacillales</taxon>
        <taxon>Paenibacillaceae</taxon>
        <taxon>Cohnella</taxon>
    </lineage>
</organism>
<sequence length="198" mass="21524">MPNSYYSEPRKTEELATLESFLAGAASLHRADEIRFLCIGTDRSTGDSLGPWVGTMLRERGFGRVTGTLEDPCDADRLPRAIDSLAPGEPIIAVDACLGRPESIGRYLLTEGPLQPAKSVGRNFPPVGSYSIAAVVGAIGPKPYWTLQTTSLHRVLVMAEEIANAAARAWGKEVYLNSWKTIRYNRNNELGSNQSEGT</sequence>
<accession>A0A841T4S0</accession>
<dbReference type="InterPro" id="IPR009665">
    <property type="entry name" value="YyaC"/>
</dbReference>
<keyword evidence="1" id="KW-0645">Protease</keyword>
<protein>
    <submittedName>
        <fullName evidence="1">Spore protease YyaC</fullName>
    </submittedName>
</protein>
<dbReference type="RefSeq" id="WP_185123058.1">
    <property type="nucleotide sequence ID" value="NZ_JACJVQ010000025.1"/>
</dbReference>
<dbReference type="GO" id="GO:0008233">
    <property type="term" value="F:peptidase activity"/>
    <property type="evidence" value="ECO:0007669"/>
    <property type="project" value="UniProtKB-KW"/>
</dbReference>
<dbReference type="Pfam" id="PF06866">
    <property type="entry name" value="DUF1256"/>
    <property type="match status" value="1"/>
</dbReference>
<dbReference type="NCBIfam" id="TIGR02841">
    <property type="entry name" value="spore_YyaC"/>
    <property type="match status" value="1"/>
</dbReference>
<dbReference type="Proteomes" id="UP000535838">
    <property type="component" value="Unassembled WGS sequence"/>
</dbReference>
<evidence type="ECO:0000313" key="2">
    <source>
        <dbReference type="Proteomes" id="UP000535838"/>
    </source>
</evidence>
<reference evidence="1 2" key="1">
    <citation type="submission" date="2020-08" db="EMBL/GenBank/DDBJ databases">
        <title>Cohnella phylogeny.</title>
        <authorList>
            <person name="Dunlap C."/>
        </authorList>
    </citation>
    <scope>NUCLEOTIDE SEQUENCE [LARGE SCALE GENOMIC DNA]</scope>
    <source>
        <strain evidence="1 2">DSM 25241</strain>
    </source>
</reference>
<keyword evidence="2" id="KW-1185">Reference proteome</keyword>
<gene>
    <name evidence="1" type="primary">yyaC</name>
    <name evidence="1" type="ORF">H7B67_27280</name>
</gene>
<comment type="caution">
    <text evidence="1">The sequence shown here is derived from an EMBL/GenBank/DDBJ whole genome shotgun (WGS) entry which is preliminary data.</text>
</comment>
<evidence type="ECO:0000313" key="1">
    <source>
        <dbReference type="EMBL" id="MBB6637846.1"/>
    </source>
</evidence>
<dbReference type="AlphaFoldDB" id="A0A841T4S0"/>
<keyword evidence="1" id="KW-0378">Hydrolase</keyword>